<accession>A0ABR9TNN1</accession>
<dbReference type="Proteomes" id="UP000640614">
    <property type="component" value="Unassembled WGS sequence"/>
</dbReference>
<dbReference type="Pfam" id="PF14903">
    <property type="entry name" value="WG_beta_rep"/>
    <property type="match status" value="11"/>
</dbReference>
<organism evidence="2 3">
    <name type="scientific">Flavobacterium hungaricum</name>
    <dbReference type="NCBI Taxonomy" id="2082725"/>
    <lineage>
        <taxon>Bacteria</taxon>
        <taxon>Pseudomonadati</taxon>
        <taxon>Bacteroidota</taxon>
        <taxon>Flavobacteriia</taxon>
        <taxon>Flavobacteriales</taxon>
        <taxon>Flavobacteriaceae</taxon>
        <taxon>Flavobacterium</taxon>
    </lineage>
</organism>
<sequence>MKQLLSFFLLVLSLTTANAQSLTKYSSQGKIGFKNTSGEIVVPAQYDEVYEIGGDKYYCVELNHEKGVLDKKGKVILEPKYSFIWGFSEGLFSVEIYGEERKRGFADTTGKVVIPLIYQDAALFSEGICAVMKDNKKWGFIDKTGKEITEFKYDKLSSFSDGVAFGELAGKYGLIDKQGKEIVSLHPDGLEGFTKTFLDNVEKGKNTGHFIFDDYQSFSENLGAVKLKEKYGFIDKSGAIVIPIIYDRVESFYKGTAIVQLDKKMKIIDKTGKTIKDLKYSGFGFSREDVMNVKLDGKYGRIESATGKEIFPPVYSALQRFQKDMTAWAQLDGKWGMINKSGKVIVPFKYNEKDYLWDSDNLYKCRVDNKFCFFDEINKKELTEVKYDSIGKFKDGFVVVRKDNKFGYVDMLAKELVSPNYRYARAFSEGLGTALNDKNWLFVNKNGEEFPLIYNGVSNYNNVGSFHDGLCWVFFNDKAGYVNKKGKLVIALEYDAVWSFDGGIAKVQLDSKIGCIDLVGNEVIPIQYDKIDIDYNGIITAVLDGKEFYFNSKGQKTEKPKEDH</sequence>
<dbReference type="RefSeq" id="WP_194139593.1">
    <property type="nucleotide sequence ID" value="NZ_PRDM01000003.1"/>
</dbReference>
<evidence type="ECO:0000313" key="2">
    <source>
        <dbReference type="EMBL" id="MBE8726414.1"/>
    </source>
</evidence>
<dbReference type="PANTHER" id="PTHR37841">
    <property type="entry name" value="GLR2918 PROTEIN"/>
    <property type="match status" value="1"/>
</dbReference>
<gene>
    <name evidence="2" type="ORF">C4F50_15925</name>
</gene>
<feature type="chain" id="PRO_5045754920" description="WG containing repeat-containing protein" evidence="1">
    <location>
        <begin position="20"/>
        <end position="564"/>
    </location>
</feature>
<dbReference type="InterPro" id="IPR032774">
    <property type="entry name" value="WG_beta_rep"/>
</dbReference>
<evidence type="ECO:0000313" key="3">
    <source>
        <dbReference type="Proteomes" id="UP000640614"/>
    </source>
</evidence>
<proteinExistence type="predicted"/>
<keyword evidence="3" id="KW-1185">Reference proteome</keyword>
<reference evidence="2 3" key="1">
    <citation type="submission" date="2018-07" db="EMBL/GenBank/DDBJ databases">
        <title>Genome assembly of strain KB82.</title>
        <authorList>
            <person name="Kukolya J."/>
            <person name="Horvath B."/>
            <person name="Nagy I."/>
            <person name="Toth A."/>
        </authorList>
    </citation>
    <scope>NUCLEOTIDE SEQUENCE [LARGE SCALE GENOMIC DNA]</scope>
    <source>
        <strain evidence="2 3">Kb82</strain>
    </source>
</reference>
<evidence type="ECO:0008006" key="4">
    <source>
        <dbReference type="Google" id="ProtNLM"/>
    </source>
</evidence>
<evidence type="ECO:0000256" key="1">
    <source>
        <dbReference type="SAM" id="SignalP"/>
    </source>
</evidence>
<feature type="signal peptide" evidence="1">
    <location>
        <begin position="1"/>
        <end position="19"/>
    </location>
</feature>
<dbReference type="SUPFAM" id="SSF69360">
    <property type="entry name" value="Cell wall binding repeat"/>
    <property type="match status" value="1"/>
</dbReference>
<comment type="caution">
    <text evidence="2">The sequence shown here is derived from an EMBL/GenBank/DDBJ whole genome shotgun (WGS) entry which is preliminary data.</text>
</comment>
<dbReference type="EMBL" id="PRDM01000003">
    <property type="protein sequence ID" value="MBE8726414.1"/>
    <property type="molecule type" value="Genomic_DNA"/>
</dbReference>
<name>A0ABR9TNN1_9FLAO</name>
<keyword evidence="1" id="KW-0732">Signal</keyword>
<protein>
    <recommendedName>
        <fullName evidence="4">WG containing repeat-containing protein</fullName>
    </recommendedName>
</protein>
<dbReference type="PANTHER" id="PTHR37841:SF1">
    <property type="entry name" value="DUF3298 DOMAIN-CONTAINING PROTEIN"/>
    <property type="match status" value="1"/>
</dbReference>